<feature type="region of interest" description="Disordered" evidence="2">
    <location>
        <begin position="381"/>
        <end position="508"/>
    </location>
</feature>
<keyword evidence="4" id="KW-1185">Reference proteome</keyword>
<feature type="compositionally biased region" description="Basic and acidic residues" evidence="2">
    <location>
        <begin position="483"/>
        <end position="506"/>
    </location>
</feature>
<accession>A0A6P7IEQ7</accession>
<dbReference type="AlphaFoldDB" id="A0A6P7IEQ7"/>
<dbReference type="PANTHER" id="PTHR15107:SF3">
    <property type="entry name" value="RBBP8 N-TERMINAL-LIKE PROTEIN"/>
    <property type="match status" value="1"/>
</dbReference>
<organism evidence="4 5">
    <name type="scientific">Parambassis ranga</name>
    <name type="common">Indian glassy fish</name>
    <dbReference type="NCBI Taxonomy" id="210632"/>
    <lineage>
        <taxon>Eukaryota</taxon>
        <taxon>Metazoa</taxon>
        <taxon>Chordata</taxon>
        <taxon>Craniata</taxon>
        <taxon>Vertebrata</taxon>
        <taxon>Euteleostomi</taxon>
        <taxon>Actinopterygii</taxon>
        <taxon>Neopterygii</taxon>
        <taxon>Teleostei</taxon>
        <taxon>Neoteleostei</taxon>
        <taxon>Acanthomorphata</taxon>
        <taxon>Ovalentaria</taxon>
        <taxon>Ambassidae</taxon>
        <taxon>Parambassis</taxon>
    </lineage>
</organism>
<dbReference type="RefSeq" id="XP_028266755.1">
    <property type="nucleotide sequence ID" value="XM_028410954.1"/>
</dbReference>
<feature type="compositionally biased region" description="Polar residues" evidence="2">
    <location>
        <begin position="467"/>
        <end position="481"/>
    </location>
</feature>
<evidence type="ECO:0000256" key="2">
    <source>
        <dbReference type="SAM" id="MobiDB-lite"/>
    </source>
</evidence>
<keyword evidence="5" id="KW-0540">Nuclease</keyword>
<sequence>MCDSQKEMECFNDLLHKLREAHEREVEGWQVKVQELSNKKGCDTKRMEELFTRNQQMKEQQRLLTENIKTLENRLRAGLCDRCTVTQEVAKRRQQEFEASQIQSLQHITLLAGEMNNLKKENKRLQDEIKNLRAALEGHSNHSSNSSNTTELKANSSPDLSPPCRPVALITSATSRASNQPADGDIAVKTETDQKQEGFEQTDTEPRKLRVANRNQCELYKPVMRTNLILPPWKADHNVARVGERRTQSLEGPDQRCSIPPQTILKKSSSSLSGEVKPIKHVLHAPVPCRPQPIKSSHVSLPWPLSESSEWVTVAAAGTNPMVQTSPKPSLPRFPNLIPLSQQATPRRQVVSSHCSKQSPTQPPEPTVVFRLKSLAEYLENHTKPVEKKESTPAKVERVSREGVYDGPLDLSDRGKSKSSQTPRDDSPLQGGIREKQKSPDTAVNADSSAHAPVSSSLPLVHPSSSRTPQVKQEPEPTSDNKQAAKEQEHKEEVNGKTDQGNEKKVPVLTISLRPVVVLENLNSALQKQDSLSSFDKSSSPVDEPESSSGELDEEGTSGSGHESNHGCKRKRASETETDRDSDTASVHKERKISITVRTEEKSSS</sequence>
<dbReference type="InterPro" id="IPR033316">
    <property type="entry name" value="RBBP8-like"/>
</dbReference>
<dbReference type="PANTHER" id="PTHR15107">
    <property type="entry name" value="RETINOBLASTOMA BINDING PROTEIN 8"/>
    <property type="match status" value="1"/>
</dbReference>
<feature type="region of interest" description="Disordered" evidence="2">
    <location>
        <begin position="343"/>
        <end position="367"/>
    </location>
</feature>
<feature type="compositionally biased region" description="Basic and acidic residues" evidence="2">
    <location>
        <begin position="423"/>
        <end position="439"/>
    </location>
</feature>
<dbReference type="OrthoDB" id="8809203at2759"/>
<dbReference type="GO" id="GO:0003684">
    <property type="term" value="F:damaged DNA binding"/>
    <property type="evidence" value="ECO:0007669"/>
    <property type="project" value="TreeGrafter"/>
</dbReference>
<keyword evidence="5" id="KW-0255">Endonuclease</keyword>
<keyword evidence="5" id="KW-0378">Hydrolase</keyword>
<feature type="region of interest" description="Disordered" evidence="2">
    <location>
        <begin position="526"/>
        <end position="605"/>
    </location>
</feature>
<dbReference type="InParanoid" id="A0A6P7IEQ7"/>
<evidence type="ECO:0000313" key="5">
    <source>
        <dbReference type="RefSeq" id="XP_028266755.1"/>
    </source>
</evidence>
<gene>
    <name evidence="5" type="primary">rbbp8l</name>
</gene>
<evidence type="ECO:0000256" key="1">
    <source>
        <dbReference type="SAM" id="Coils"/>
    </source>
</evidence>
<dbReference type="Pfam" id="PF10482">
    <property type="entry name" value="CtIP_N"/>
    <property type="match status" value="1"/>
</dbReference>
<evidence type="ECO:0000313" key="4">
    <source>
        <dbReference type="Proteomes" id="UP000515145"/>
    </source>
</evidence>
<feature type="compositionally biased region" description="Low complexity" evidence="2">
    <location>
        <begin position="453"/>
        <end position="466"/>
    </location>
</feature>
<dbReference type="CTD" id="324358"/>
<feature type="compositionally biased region" description="Basic and acidic residues" evidence="2">
    <location>
        <begin position="573"/>
        <end position="588"/>
    </location>
</feature>
<evidence type="ECO:0000259" key="3">
    <source>
        <dbReference type="Pfam" id="PF10482"/>
    </source>
</evidence>
<feature type="compositionally biased region" description="Acidic residues" evidence="2">
    <location>
        <begin position="543"/>
        <end position="556"/>
    </location>
</feature>
<dbReference type="InterPro" id="IPR019518">
    <property type="entry name" value="CtIP_N"/>
</dbReference>
<protein>
    <submittedName>
        <fullName evidence="5">DNA endonuclease RBBP8 isoform X1</fullName>
    </submittedName>
</protein>
<dbReference type="GeneID" id="114439156"/>
<feature type="domain" description="DNA endonuclease Ctp1 N-terminal" evidence="3">
    <location>
        <begin position="11"/>
        <end position="130"/>
    </location>
</feature>
<feature type="coiled-coil region" evidence="1">
    <location>
        <begin position="19"/>
        <end position="74"/>
    </location>
</feature>
<feature type="compositionally biased region" description="Polar residues" evidence="2">
    <location>
        <begin position="149"/>
        <end position="159"/>
    </location>
</feature>
<proteinExistence type="predicted"/>
<name>A0A6P7IEQ7_9TELE</name>
<feature type="compositionally biased region" description="Low complexity" evidence="2">
    <location>
        <begin position="527"/>
        <end position="542"/>
    </location>
</feature>
<keyword evidence="1" id="KW-0175">Coiled coil</keyword>
<dbReference type="GO" id="GO:0010792">
    <property type="term" value="P:DNA double-strand break processing involved in repair via single-strand annealing"/>
    <property type="evidence" value="ECO:0007669"/>
    <property type="project" value="TreeGrafter"/>
</dbReference>
<feature type="region of interest" description="Disordered" evidence="2">
    <location>
        <begin position="136"/>
        <end position="165"/>
    </location>
</feature>
<feature type="compositionally biased region" description="Basic and acidic residues" evidence="2">
    <location>
        <begin position="381"/>
        <end position="404"/>
    </location>
</feature>
<reference evidence="5" key="1">
    <citation type="submission" date="2025-08" db="UniProtKB">
        <authorList>
            <consortium name="RefSeq"/>
        </authorList>
    </citation>
    <scope>IDENTIFICATION</scope>
</reference>
<feature type="compositionally biased region" description="Polar residues" evidence="2">
    <location>
        <begin position="343"/>
        <end position="360"/>
    </location>
</feature>
<dbReference type="Proteomes" id="UP000515145">
    <property type="component" value="Chromosome 7"/>
</dbReference>